<dbReference type="GO" id="GO:0005737">
    <property type="term" value="C:cytoplasm"/>
    <property type="evidence" value="ECO:0007669"/>
    <property type="project" value="UniProtKB-SubCell"/>
</dbReference>
<dbReference type="GO" id="GO:0005524">
    <property type="term" value="F:ATP binding"/>
    <property type="evidence" value="ECO:0007669"/>
    <property type="project" value="UniProtKB-UniRule"/>
</dbReference>
<keyword evidence="2 6" id="KW-0436">Ligase</keyword>
<dbReference type="InterPro" id="IPR003850">
    <property type="entry name" value="PurS"/>
</dbReference>
<evidence type="ECO:0000313" key="7">
    <source>
        <dbReference type="EMBL" id="GIL41890.1"/>
    </source>
</evidence>
<proteinExistence type="inferred from homology"/>
<reference evidence="7" key="1">
    <citation type="submission" date="2021-02" db="EMBL/GenBank/DDBJ databases">
        <title>Genome sequence of Rhodospirillales sp. strain TMPK1 isolated from soil.</title>
        <authorList>
            <person name="Nakai R."/>
            <person name="Kusada H."/>
            <person name="Tamaki H."/>
        </authorList>
    </citation>
    <scope>NUCLEOTIDE SEQUENCE</scope>
    <source>
        <strain evidence="7">TMPK1</strain>
    </source>
</reference>
<comment type="subunit">
    <text evidence="6">Part of the FGAM synthase complex composed of 1 PurL, 1 PurQ and 2 PurS subunits.</text>
</comment>
<dbReference type="PANTHER" id="PTHR34696">
    <property type="entry name" value="PHOSPHORIBOSYLFORMYLGLYCINAMIDINE SYNTHASE SUBUNIT PURS"/>
    <property type="match status" value="1"/>
</dbReference>
<comment type="pathway">
    <text evidence="6">Purine metabolism; IMP biosynthesis via de novo pathway; 5-amino-1-(5-phospho-D-ribosyl)imidazole from N(2)-formyl-N(1)-(5-phospho-D-ribosyl)glycinamide: step 1/2.</text>
</comment>
<dbReference type="NCBIfam" id="NF004630">
    <property type="entry name" value="PRK05974.1"/>
    <property type="match status" value="1"/>
</dbReference>
<comment type="catalytic activity">
    <reaction evidence="6">
        <text>N(2)-formyl-N(1)-(5-phospho-beta-D-ribosyl)glycinamide + L-glutamine + ATP + H2O = 2-formamido-N(1)-(5-O-phospho-beta-D-ribosyl)acetamidine + L-glutamate + ADP + phosphate + H(+)</text>
        <dbReference type="Rhea" id="RHEA:17129"/>
        <dbReference type="ChEBI" id="CHEBI:15377"/>
        <dbReference type="ChEBI" id="CHEBI:15378"/>
        <dbReference type="ChEBI" id="CHEBI:29985"/>
        <dbReference type="ChEBI" id="CHEBI:30616"/>
        <dbReference type="ChEBI" id="CHEBI:43474"/>
        <dbReference type="ChEBI" id="CHEBI:58359"/>
        <dbReference type="ChEBI" id="CHEBI:147286"/>
        <dbReference type="ChEBI" id="CHEBI:147287"/>
        <dbReference type="ChEBI" id="CHEBI:456216"/>
        <dbReference type="EC" id="6.3.5.3"/>
    </reaction>
</comment>
<comment type="subcellular location">
    <subcellularLocation>
        <location evidence="6">Cytoplasm</location>
    </subcellularLocation>
</comment>
<evidence type="ECO:0000256" key="2">
    <source>
        <dbReference type="ARBA" id="ARBA00022598"/>
    </source>
</evidence>
<dbReference type="PANTHER" id="PTHR34696:SF1">
    <property type="entry name" value="PHOSPHORIBOSYLFORMYLGLYCINAMIDINE SYNTHASE SUBUNIT PURS"/>
    <property type="match status" value="1"/>
</dbReference>
<dbReference type="NCBIfam" id="TIGR00302">
    <property type="entry name" value="phosphoribosylformylglycinamidine synthase subunit PurS"/>
    <property type="match status" value="1"/>
</dbReference>
<protein>
    <recommendedName>
        <fullName evidence="6">Phosphoribosylformylglycinamidine synthase subunit PurS</fullName>
        <shortName evidence="6">FGAM synthase</shortName>
        <ecNumber evidence="6">6.3.5.3</ecNumber>
    </recommendedName>
    <alternativeName>
        <fullName evidence="6">Formylglycinamide ribonucleotide amidotransferase subunit III</fullName>
        <shortName evidence="6">FGAR amidotransferase III</shortName>
        <shortName evidence="6">FGAR-AT III</shortName>
    </alternativeName>
    <alternativeName>
        <fullName evidence="6">Phosphoribosylformylglycinamidine synthase subunit III</fullName>
    </alternativeName>
</protein>
<dbReference type="Pfam" id="PF02700">
    <property type="entry name" value="PurS"/>
    <property type="match status" value="1"/>
</dbReference>
<keyword evidence="5 6" id="KW-0067">ATP-binding</keyword>
<comment type="function">
    <text evidence="6">Part of the phosphoribosylformylglycinamidine synthase complex involved in the purines biosynthetic pathway. Catalyzes the ATP-dependent conversion of formylglycinamide ribonucleotide (FGAR) and glutamine to yield formylglycinamidine ribonucleotide (FGAM) and glutamate. The FGAM synthase complex is composed of three subunits. PurQ produces an ammonia molecule by converting glutamine to glutamate. PurL transfers the ammonia molecule to FGAR to form FGAM in an ATP-dependent manner. PurS interacts with PurQ and PurL and is thought to assist in the transfer of the ammonia molecule from PurQ to PurL.</text>
</comment>
<dbReference type="AlphaFoldDB" id="A0A8S8XM84"/>
<comment type="similarity">
    <text evidence="6">Belongs to the PurS family.</text>
</comment>
<accession>A0A8S8XM84</accession>
<dbReference type="InterPro" id="IPR036604">
    <property type="entry name" value="PurS-like_sf"/>
</dbReference>
<evidence type="ECO:0000256" key="4">
    <source>
        <dbReference type="ARBA" id="ARBA00022755"/>
    </source>
</evidence>
<dbReference type="Gene3D" id="3.30.1280.10">
    <property type="entry name" value="Phosphoribosylformylglycinamidine synthase subunit PurS"/>
    <property type="match status" value="1"/>
</dbReference>
<gene>
    <name evidence="6 7" type="primary">purS</name>
    <name evidence="7" type="ORF">TMPK1_41270</name>
</gene>
<evidence type="ECO:0000256" key="6">
    <source>
        <dbReference type="HAMAP-Rule" id="MF_01926"/>
    </source>
</evidence>
<evidence type="ECO:0000256" key="5">
    <source>
        <dbReference type="ARBA" id="ARBA00022840"/>
    </source>
</evidence>
<name>A0A8S8XM84_9PROT</name>
<organism evidence="7 8">
    <name type="scientific">Roseiterribacter gracilis</name>
    <dbReference type="NCBI Taxonomy" id="2812848"/>
    <lineage>
        <taxon>Bacteria</taxon>
        <taxon>Pseudomonadati</taxon>
        <taxon>Pseudomonadota</taxon>
        <taxon>Alphaproteobacteria</taxon>
        <taxon>Rhodospirillales</taxon>
        <taxon>Roseiterribacteraceae</taxon>
        <taxon>Roseiterribacter</taxon>
    </lineage>
</organism>
<comment type="caution">
    <text evidence="7">The sequence shown here is derived from an EMBL/GenBank/DDBJ whole genome shotgun (WGS) entry which is preliminary data.</text>
</comment>
<dbReference type="HAMAP" id="MF_01926">
    <property type="entry name" value="PurS"/>
    <property type="match status" value="1"/>
</dbReference>
<evidence type="ECO:0000256" key="3">
    <source>
        <dbReference type="ARBA" id="ARBA00022741"/>
    </source>
</evidence>
<dbReference type="Proteomes" id="UP000681075">
    <property type="component" value="Unassembled WGS sequence"/>
</dbReference>
<dbReference type="GO" id="GO:0004642">
    <property type="term" value="F:phosphoribosylformylglycinamidine synthase activity"/>
    <property type="evidence" value="ECO:0007669"/>
    <property type="project" value="UniProtKB-UniRule"/>
</dbReference>
<keyword evidence="1 6" id="KW-0963">Cytoplasm</keyword>
<dbReference type="GO" id="GO:0006189">
    <property type="term" value="P:'de novo' IMP biosynthetic process"/>
    <property type="evidence" value="ECO:0007669"/>
    <property type="project" value="UniProtKB-UniRule"/>
</dbReference>
<keyword evidence="3 6" id="KW-0547">Nucleotide-binding</keyword>
<sequence length="86" mass="9264">MKARIFVTLKDGVLDPQGKAIGHALTGLGFAGVGDVRQGKLIEIDLPGAKDETSVRTQLEEMCRKLLANPVIEDFKVELASQIQSS</sequence>
<dbReference type="EC" id="6.3.5.3" evidence="6"/>
<evidence type="ECO:0000313" key="8">
    <source>
        <dbReference type="Proteomes" id="UP000681075"/>
    </source>
</evidence>
<evidence type="ECO:0000256" key="1">
    <source>
        <dbReference type="ARBA" id="ARBA00022490"/>
    </source>
</evidence>
<keyword evidence="8" id="KW-1185">Reference proteome</keyword>
<dbReference type="SUPFAM" id="SSF82697">
    <property type="entry name" value="PurS-like"/>
    <property type="match status" value="1"/>
</dbReference>
<dbReference type="EMBL" id="BOPV01000001">
    <property type="protein sequence ID" value="GIL41890.1"/>
    <property type="molecule type" value="Genomic_DNA"/>
</dbReference>
<keyword evidence="4 6" id="KW-0658">Purine biosynthesis</keyword>
<dbReference type="RefSeq" id="WP_420245571.1">
    <property type="nucleotide sequence ID" value="NZ_BOPV01000001.1"/>
</dbReference>